<dbReference type="GeneID" id="62163669"/>
<gene>
    <name evidence="3" type="ORF">CkaCkLH20_07879</name>
</gene>
<protein>
    <recommendedName>
        <fullName evidence="2">BTB domain-containing protein</fullName>
    </recommendedName>
</protein>
<name>A0A9P6LJN3_9PEZI</name>
<feature type="region of interest" description="Disordered" evidence="1">
    <location>
        <begin position="86"/>
        <end position="110"/>
    </location>
</feature>
<comment type="caution">
    <text evidence="3">The sequence shown here is derived from an EMBL/GenBank/DDBJ whole genome shotgun (WGS) entry which is preliminary data.</text>
</comment>
<dbReference type="EMBL" id="JAATWM020000025">
    <property type="protein sequence ID" value="KAF9874742.1"/>
    <property type="molecule type" value="Genomic_DNA"/>
</dbReference>
<evidence type="ECO:0000259" key="2">
    <source>
        <dbReference type="PROSITE" id="PS50097"/>
    </source>
</evidence>
<dbReference type="InterPro" id="IPR011333">
    <property type="entry name" value="SKP1/BTB/POZ_sf"/>
</dbReference>
<dbReference type="SUPFAM" id="SSF54695">
    <property type="entry name" value="POZ domain"/>
    <property type="match status" value="1"/>
</dbReference>
<dbReference type="OrthoDB" id="9997739at2759"/>
<dbReference type="Pfam" id="PF00651">
    <property type="entry name" value="BTB"/>
    <property type="match status" value="1"/>
</dbReference>
<dbReference type="RefSeq" id="XP_038744203.1">
    <property type="nucleotide sequence ID" value="XM_038890595.1"/>
</dbReference>
<dbReference type="PANTHER" id="PTHR47843">
    <property type="entry name" value="BTB DOMAIN-CONTAINING PROTEIN-RELATED"/>
    <property type="match status" value="1"/>
</dbReference>
<evidence type="ECO:0000256" key="1">
    <source>
        <dbReference type="SAM" id="MobiDB-lite"/>
    </source>
</evidence>
<dbReference type="AlphaFoldDB" id="A0A9P6LJN3"/>
<reference evidence="3" key="1">
    <citation type="submission" date="2020-03" db="EMBL/GenBank/DDBJ databases">
        <authorList>
            <person name="He L."/>
        </authorList>
    </citation>
    <scope>NUCLEOTIDE SEQUENCE</scope>
    <source>
        <strain evidence="3">CkLH20</strain>
    </source>
</reference>
<evidence type="ECO:0000313" key="3">
    <source>
        <dbReference type="EMBL" id="KAF9874742.1"/>
    </source>
</evidence>
<proteinExistence type="predicted"/>
<evidence type="ECO:0000313" key="4">
    <source>
        <dbReference type="Proteomes" id="UP000781932"/>
    </source>
</evidence>
<organism evidence="3 4">
    <name type="scientific">Colletotrichum karsti</name>
    <dbReference type="NCBI Taxonomy" id="1095194"/>
    <lineage>
        <taxon>Eukaryota</taxon>
        <taxon>Fungi</taxon>
        <taxon>Dikarya</taxon>
        <taxon>Ascomycota</taxon>
        <taxon>Pezizomycotina</taxon>
        <taxon>Sordariomycetes</taxon>
        <taxon>Hypocreomycetidae</taxon>
        <taxon>Glomerellales</taxon>
        <taxon>Glomerellaceae</taxon>
        <taxon>Colletotrichum</taxon>
        <taxon>Colletotrichum boninense species complex</taxon>
    </lineage>
</organism>
<dbReference type="Proteomes" id="UP000781932">
    <property type="component" value="Unassembled WGS sequence"/>
</dbReference>
<feature type="domain" description="BTB" evidence="2">
    <location>
        <begin position="16"/>
        <end position="85"/>
    </location>
</feature>
<reference evidence="3" key="2">
    <citation type="submission" date="2020-11" db="EMBL/GenBank/DDBJ databases">
        <title>Whole genome sequencing of Colletotrichum sp.</title>
        <authorList>
            <person name="Li H."/>
        </authorList>
    </citation>
    <scope>NUCLEOTIDE SEQUENCE</scope>
    <source>
        <strain evidence="3">CkLH20</strain>
    </source>
</reference>
<accession>A0A9P6LJN3</accession>
<keyword evidence="4" id="KW-1185">Reference proteome</keyword>
<dbReference type="PROSITE" id="PS50097">
    <property type="entry name" value="BTB"/>
    <property type="match status" value="1"/>
</dbReference>
<dbReference type="Gene3D" id="3.30.710.10">
    <property type="entry name" value="Potassium Channel Kv1.1, Chain A"/>
    <property type="match status" value="1"/>
</dbReference>
<dbReference type="InterPro" id="IPR000210">
    <property type="entry name" value="BTB/POZ_dom"/>
</dbReference>
<sequence length="291" mass="33252">MSLKRKGTMEDIFQSRSIKFFVGTEGKEFSVHEASLGAVSGPLKALLSGGMKESLEGIVVWDDTESSTFLGLVEFAYTGDYSVPDLRQTDEPRPKHVTMASFSKKDQQDDPGVHFPSMLSEMNSDRSAGAYVTITDTRLKFCEKHFDEGRENPHENLPFARDMEKNDRTGYHGVFMHHAKLYVLADKYVAVTLKSLCLQRVRVSLRNVPGSPEFVDVLRDLVVYVYDNTTASDELRRLLVRYCVARVFWFKVCGFLQRMRKELPEFMADVLLEFTPSLWFELDNCMCGTYN</sequence>